<reference evidence="3 4" key="1">
    <citation type="submission" date="2024-01" db="EMBL/GenBank/DDBJ databases">
        <title>Hyphobacterium bacterium isolated from marine sediment.</title>
        <authorList>
            <person name="Zhao S."/>
        </authorList>
    </citation>
    <scope>NUCLEOTIDE SEQUENCE [LARGE SCALE GENOMIC DNA]</scope>
    <source>
        <strain evidence="3 4">Y60-23</strain>
    </source>
</reference>
<evidence type="ECO:0000256" key="2">
    <source>
        <dbReference type="SAM" id="Phobius"/>
    </source>
</evidence>
<dbReference type="Proteomes" id="UP001310692">
    <property type="component" value="Unassembled WGS sequence"/>
</dbReference>
<sequence length="103" mass="10883">MRTLQNAHNASELPNRHGHDTGAAAASARFFSQSTARLASHYFDVSWTRVILNILGALGLIAVSRVPGLGGFAPFLLITGLVWAAVSGRVAMVKATGRLGRRG</sequence>
<evidence type="ECO:0000313" key="4">
    <source>
        <dbReference type="Proteomes" id="UP001310692"/>
    </source>
</evidence>
<evidence type="ECO:0000256" key="1">
    <source>
        <dbReference type="SAM" id="MobiDB-lite"/>
    </source>
</evidence>
<feature type="transmembrane region" description="Helical" evidence="2">
    <location>
        <begin position="47"/>
        <end position="66"/>
    </location>
</feature>
<accession>A0ABU7LVN0</accession>
<comment type="caution">
    <text evidence="3">The sequence shown here is derived from an EMBL/GenBank/DDBJ whole genome shotgun (WGS) entry which is preliminary data.</text>
</comment>
<keyword evidence="4" id="KW-1185">Reference proteome</keyword>
<feature type="transmembrane region" description="Helical" evidence="2">
    <location>
        <begin position="72"/>
        <end position="92"/>
    </location>
</feature>
<evidence type="ECO:0000313" key="3">
    <source>
        <dbReference type="EMBL" id="MEE2565616.1"/>
    </source>
</evidence>
<dbReference type="RefSeq" id="WP_330195151.1">
    <property type="nucleotide sequence ID" value="NZ_JAZDRO010000001.1"/>
</dbReference>
<dbReference type="EMBL" id="JAZDRO010000001">
    <property type="protein sequence ID" value="MEE2565616.1"/>
    <property type="molecule type" value="Genomic_DNA"/>
</dbReference>
<feature type="region of interest" description="Disordered" evidence="1">
    <location>
        <begin position="1"/>
        <end position="20"/>
    </location>
</feature>
<name>A0ABU7LVN0_9PROT</name>
<gene>
    <name evidence="3" type="ORF">V0U35_02900</name>
</gene>
<keyword evidence="2" id="KW-1133">Transmembrane helix</keyword>
<protein>
    <submittedName>
        <fullName evidence="3">Uncharacterized protein</fullName>
    </submittedName>
</protein>
<proteinExistence type="predicted"/>
<keyword evidence="2" id="KW-0472">Membrane</keyword>
<keyword evidence="2" id="KW-0812">Transmembrane</keyword>
<organism evidence="3 4">
    <name type="scientific">Hyphobacterium marinum</name>
    <dbReference type="NCBI Taxonomy" id="3116574"/>
    <lineage>
        <taxon>Bacteria</taxon>
        <taxon>Pseudomonadati</taxon>
        <taxon>Pseudomonadota</taxon>
        <taxon>Alphaproteobacteria</taxon>
        <taxon>Maricaulales</taxon>
        <taxon>Maricaulaceae</taxon>
        <taxon>Hyphobacterium</taxon>
    </lineage>
</organism>